<dbReference type="NCBIfam" id="TIGR01766">
    <property type="entry name" value="IS200/IS605 family accessory protein TnpB-like domain"/>
    <property type="match status" value="1"/>
</dbReference>
<evidence type="ECO:0000256" key="3">
    <source>
        <dbReference type="ARBA" id="ARBA00022578"/>
    </source>
</evidence>
<name>A0A4D6HUR1_9EURY</name>
<feature type="domain" description="Cas12f1-like TNB" evidence="8">
    <location>
        <begin position="307"/>
        <end position="374"/>
    </location>
</feature>
<reference evidence="9 10" key="1">
    <citation type="journal article" date="2019" name="Nat. Commun.">
        <title>A new type of DNA phosphorothioation-based antiviral system in archaea.</title>
        <authorList>
            <person name="Xiong L."/>
            <person name="Liu S."/>
            <person name="Chen S."/>
            <person name="Xiao Y."/>
            <person name="Zhu B."/>
            <person name="Gao Y."/>
            <person name="Zhang Y."/>
            <person name="Chen B."/>
            <person name="Luo J."/>
            <person name="Deng Z."/>
            <person name="Chen X."/>
            <person name="Wang L."/>
            <person name="Chen S."/>
        </authorList>
    </citation>
    <scope>NUCLEOTIDE SEQUENCE [LARGE SCALE GENOMIC DNA]</scope>
    <source>
        <strain evidence="9 10">JCM 10635</strain>
        <plasmid evidence="9 10">unnamed3</plasmid>
    </source>
</reference>
<comment type="similarity">
    <text evidence="1">In the C-terminal section; belongs to the transposase 35 family.</text>
</comment>
<feature type="domain" description="Probable transposase IS891/IS1136/IS1341" evidence="7">
    <location>
        <begin position="191"/>
        <end position="292"/>
    </location>
</feature>
<dbReference type="Pfam" id="PF07282">
    <property type="entry name" value="Cas12f1-like_TNB"/>
    <property type="match status" value="1"/>
</dbReference>
<dbReference type="PANTHER" id="PTHR30405">
    <property type="entry name" value="TRANSPOSASE"/>
    <property type="match status" value="1"/>
</dbReference>
<dbReference type="RefSeq" id="WP_006065514.1">
    <property type="nucleotide sequence ID" value="NZ_CP031308.1"/>
</dbReference>
<gene>
    <name evidence="9" type="ORF">DV706_20645</name>
</gene>
<sequence length="419" mass="48141">MEVRRTAPVKLVVPDERRDDLHESARQFLHCANRAAEFCWSDDSYTECVTANTTARDALYDKLRDETDLTANLVQEAIRRAVQAVKGCAERWKQGNRVSQPEFTSWSMLYDKRSATFYRNKVSLSTVNGRLECEFELPSDSPTPYEQYVLSDEFEFRASTLQYDPVDDEFYFHITTRRYDSEGDGGENGEVSEDSEHQTVLGIDLGVNSLAVSSTGRFWHGDDYDHWCREFEKRRGEMQQCGTQAAHNALLRLGKREEAWRKQYIHTVANEIVSEAVEHECDVIVFEDLTDIRKRLPHAKWHHFWAFRRLVEYVEYKAPEQGVSVEQVEPNYTSQRCSRTDCGFTHEDNRHGEHFECQKCGYKVNADYNAAKNVGLRCARKQKHRLRSSPTSGSGDALVDVRLNGGTVNGESHQPIGGD</sequence>
<keyword evidence="3" id="KW-0815">Transposition</keyword>
<dbReference type="KEGG" id="nbg:DV706_20645"/>
<protein>
    <submittedName>
        <fullName evidence="9">Transposase</fullName>
    </submittedName>
</protein>
<evidence type="ECO:0000256" key="1">
    <source>
        <dbReference type="ARBA" id="ARBA00008761"/>
    </source>
</evidence>
<dbReference type="InterPro" id="IPR010095">
    <property type="entry name" value="Cas12f1-like_TNB"/>
</dbReference>
<evidence type="ECO:0000313" key="10">
    <source>
        <dbReference type="Proteomes" id="UP000296822"/>
    </source>
</evidence>
<keyword evidence="4" id="KW-0238">DNA-binding</keyword>
<proteinExistence type="inferred from homology"/>
<dbReference type="AlphaFoldDB" id="A0A4D6HUR1"/>
<accession>A0A4D6HUR1</accession>
<dbReference type="GO" id="GO:0003677">
    <property type="term" value="F:DNA binding"/>
    <property type="evidence" value="ECO:0007669"/>
    <property type="project" value="UniProtKB-KW"/>
</dbReference>
<dbReference type="GeneID" id="73612198"/>
<dbReference type="InterPro" id="IPR051399">
    <property type="entry name" value="RNA-guided_DNA_endo/Transpos"/>
</dbReference>
<dbReference type="Proteomes" id="UP000296822">
    <property type="component" value="Plasmid unnamed3"/>
</dbReference>
<dbReference type="GO" id="GO:0006310">
    <property type="term" value="P:DNA recombination"/>
    <property type="evidence" value="ECO:0007669"/>
    <property type="project" value="UniProtKB-KW"/>
</dbReference>
<evidence type="ECO:0000313" key="9">
    <source>
        <dbReference type="EMBL" id="QCC56946.1"/>
    </source>
</evidence>
<keyword evidence="5" id="KW-0233">DNA recombination</keyword>
<keyword evidence="9" id="KW-0614">Plasmid</keyword>
<evidence type="ECO:0000256" key="5">
    <source>
        <dbReference type="ARBA" id="ARBA00023172"/>
    </source>
</evidence>
<organism evidence="9 10">
    <name type="scientific">Natronorubrum bangense</name>
    <dbReference type="NCBI Taxonomy" id="61858"/>
    <lineage>
        <taxon>Archaea</taxon>
        <taxon>Methanobacteriati</taxon>
        <taxon>Methanobacteriota</taxon>
        <taxon>Stenosarchaea group</taxon>
        <taxon>Halobacteria</taxon>
        <taxon>Halobacteriales</taxon>
        <taxon>Natrialbaceae</taxon>
        <taxon>Natronorubrum</taxon>
    </lineage>
</organism>
<evidence type="ECO:0000259" key="7">
    <source>
        <dbReference type="Pfam" id="PF01385"/>
    </source>
</evidence>
<evidence type="ECO:0000259" key="8">
    <source>
        <dbReference type="Pfam" id="PF07282"/>
    </source>
</evidence>
<dbReference type="PANTHER" id="PTHR30405:SF26">
    <property type="entry name" value="TRANSPOSASE, PROBABLY IS605-TNPB FAMILY"/>
    <property type="match status" value="1"/>
</dbReference>
<dbReference type="Pfam" id="PF01385">
    <property type="entry name" value="OrfB_IS605"/>
    <property type="match status" value="1"/>
</dbReference>
<dbReference type="EMBL" id="CP031308">
    <property type="protein sequence ID" value="QCC56946.1"/>
    <property type="molecule type" value="Genomic_DNA"/>
</dbReference>
<evidence type="ECO:0000256" key="2">
    <source>
        <dbReference type="ARBA" id="ARBA00011044"/>
    </source>
</evidence>
<comment type="similarity">
    <text evidence="2">In the N-terminal section; belongs to the transposase 2 family.</text>
</comment>
<dbReference type="NCBIfam" id="NF040570">
    <property type="entry name" value="guided_TnpB"/>
    <property type="match status" value="1"/>
</dbReference>
<dbReference type="GO" id="GO:0032196">
    <property type="term" value="P:transposition"/>
    <property type="evidence" value="ECO:0007669"/>
    <property type="project" value="UniProtKB-KW"/>
</dbReference>
<dbReference type="InterPro" id="IPR001959">
    <property type="entry name" value="Transposase"/>
</dbReference>
<geneLocation type="plasmid" evidence="9 10">
    <name>unnamed3</name>
</geneLocation>
<evidence type="ECO:0000256" key="4">
    <source>
        <dbReference type="ARBA" id="ARBA00023125"/>
    </source>
</evidence>
<feature type="region of interest" description="Disordered" evidence="6">
    <location>
        <begin position="382"/>
        <end position="419"/>
    </location>
</feature>
<evidence type="ECO:0000256" key="6">
    <source>
        <dbReference type="SAM" id="MobiDB-lite"/>
    </source>
</evidence>